<sequence>MIATAKNKQEKMDAENTLKMHHVLVSQQRVIVQCLTKLSRDSDTDVSVLLADAMANRYTKFPMLASRPKSISDLDRVPLTLTTVQLAENTGKQQ</sequence>
<dbReference type="GeneID" id="78777590"/>
<evidence type="ECO:0000313" key="2">
    <source>
        <dbReference type="Proteomes" id="UP000483820"/>
    </source>
</evidence>
<dbReference type="AlphaFoldDB" id="A0A6A5FV20"/>
<dbReference type="CTD" id="78777590"/>
<dbReference type="Proteomes" id="UP000483820">
    <property type="component" value="Chromosome X"/>
</dbReference>
<organism evidence="1 2">
    <name type="scientific">Caenorhabditis remanei</name>
    <name type="common">Caenorhabditis vulgaris</name>
    <dbReference type="NCBI Taxonomy" id="31234"/>
    <lineage>
        <taxon>Eukaryota</taxon>
        <taxon>Metazoa</taxon>
        <taxon>Ecdysozoa</taxon>
        <taxon>Nematoda</taxon>
        <taxon>Chromadorea</taxon>
        <taxon>Rhabditida</taxon>
        <taxon>Rhabditina</taxon>
        <taxon>Rhabditomorpha</taxon>
        <taxon>Rhabditoidea</taxon>
        <taxon>Rhabditidae</taxon>
        <taxon>Peloderinae</taxon>
        <taxon>Caenorhabditis</taxon>
    </lineage>
</organism>
<dbReference type="KEGG" id="crq:GCK72_022882"/>
<proteinExistence type="predicted"/>
<comment type="caution">
    <text evidence="1">The sequence shown here is derived from an EMBL/GenBank/DDBJ whole genome shotgun (WGS) entry which is preliminary data.</text>
</comment>
<accession>A0A6A5FV20</accession>
<reference evidence="1 2" key="1">
    <citation type="submission" date="2019-12" db="EMBL/GenBank/DDBJ databases">
        <title>Chromosome-level assembly of the Caenorhabditis remanei genome.</title>
        <authorList>
            <person name="Teterina A.A."/>
            <person name="Willis J.H."/>
            <person name="Phillips P.C."/>
        </authorList>
    </citation>
    <scope>NUCLEOTIDE SEQUENCE [LARGE SCALE GENOMIC DNA]</scope>
    <source>
        <strain evidence="1 2">PX506</strain>
        <tissue evidence="1">Whole organism</tissue>
    </source>
</reference>
<protein>
    <submittedName>
        <fullName evidence="1">Uncharacterized protein</fullName>
    </submittedName>
</protein>
<gene>
    <name evidence="1" type="ORF">GCK72_022882</name>
</gene>
<dbReference type="RefSeq" id="XP_053578675.1">
    <property type="nucleotide sequence ID" value="XM_053735109.1"/>
</dbReference>
<name>A0A6A5FV20_CAERE</name>
<dbReference type="EMBL" id="WUAV01000006">
    <property type="protein sequence ID" value="KAF1746427.1"/>
    <property type="molecule type" value="Genomic_DNA"/>
</dbReference>
<evidence type="ECO:0000313" key="1">
    <source>
        <dbReference type="EMBL" id="KAF1746427.1"/>
    </source>
</evidence>